<name>A0A379C9R9_9PAST</name>
<dbReference type="CDD" id="cd05233">
    <property type="entry name" value="SDR_c"/>
    <property type="match status" value="1"/>
</dbReference>
<dbReference type="PRINTS" id="PR00081">
    <property type="entry name" value="GDHRDH"/>
</dbReference>
<evidence type="ECO:0000256" key="3">
    <source>
        <dbReference type="RuleBase" id="RU000363"/>
    </source>
</evidence>
<accession>A0A379C9R9</accession>
<gene>
    <name evidence="4" type="ORF">NCTC12872_00399</name>
</gene>
<organism evidence="4 5">
    <name type="scientific">Phocoenobacter uteri</name>
    <dbReference type="NCBI Taxonomy" id="146806"/>
    <lineage>
        <taxon>Bacteria</taxon>
        <taxon>Pseudomonadati</taxon>
        <taxon>Pseudomonadota</taxon>
        <taxon>Gammaproteobacteria</taxon>
        <taxon>Pasteurellales</taxon>
        <taxon>Pasteurellaceae</taxon>
        <taxon>Phocoenobacter</taxon>
    </lineage>
</organism>
<dbReference type="Pfam" id="PF00106">
    <property type="entry name" value="adh_short"/>
    <property type="match status" value="1"/>
</dbReference>
<dbReference type="Gene3D" id="3.40.50.720">
    <property type="entry name" value="NAD(P)-binding Rossmann-like Domain"/>
    <property type="match status" value="1"/>
</dbReference>
<dbReference type="OrthoDB" id="9803333at2"/>
<evidence type="ECO:0000256" key="1">
    <source>
        <dbReference type="ARBA" id="ARBA00006484"/>
    </source>
</evidence>
<dbReference type="RefSeq" id="WP_115314961.1">
    <property type="nucleotide sequence ID" value="NZ_LWIF01000001.1"/>
</dbReference>
<evidence type="ECO:0000313" key="5">
    <source>
        <dbReference type="Proteomes" id="UP000255417"/>
    </source>
</evidence>
<keyword evidence="2 4" id="KW-0560">Oxidoreductase</keyword>
<evidence type="ECO:0000313" key="4">
    <source>
        <dbReference type="EMBL" id="SUB58436.1"/>
    </source>
</evidence>
<dbReference type="SUPFAM" id="SSF51735">
    <property type="entry name" value="NAD(P)-binding Rossmann-fold domains"/>
    <property type="match status" value="1"/>
</dbReference>
<dbReference type="GO" id="GO:0016491">
    <property type="term" value="F:oxidoreductase activity"/>
    <property type="evidence" value="ECO:0007669"/>
    <property type="project" value="UniProtKB-KW"/>
</dbReference>
<dbReference type="PANTHER" id="PTHR44196:SF1">
    <property type="entry name" value="DEHYDROGENASE_REDUCTASE SDR FAMILY MEMBER 7B"/>
    <property type="match status" value="1"/>
</dbReference>
<dbReference type="Proteomes" id="UP000255417">
    <property type="component" value="Unassembled WGS sequence"/>
</dbReference>
<dbReference type="PANTHER" id="PTHR44196">
    <property type="entry name" value="DEHYDROGENASE/REDUCTASE SDR FAMILY MEMBER 7B"/>
    <property type="match status" value="1"/>
</dbReference>
<proteinExistence type="inferred from homology"/>
<dbReference type="EMBL" id="UGTA01000001">
    <property type="protein sequence ID" value="SUB58436.1"/>
    <property type="molecule type" value="Genomic_DNA"/>
</dbReference>
<dbReference type="GO" id="GO:0016020">
    <property type="term" value="C:membrane"/>
    <property type="evidence" value="ECO:0007669"/>
    <property type="project" value="TreeGrafter"/>
</dbReference>
<keyword evidence="5" id="KW-1185">Reference proteome</keyword>
<evidence type="ECO:0000256" key="2">
    <source>
        <dbReference type="ARBA" id="ARBA00023002"/>
    </source>
</evidence>
<dbReference type="InterPro" id="IPR036291">
    <property type="entry name" value="NAD(P)-bd_dom_sf"/>
</dbReference>
<protein>
    <submittedName>
        <fullName evidence="4">Uncharacterized oxidoreductase SAV2478</fullName>
        <ecNumber evidence="4">1.-.-.-</ecNumber>
    </submittedName>
</protein>
<dbReference type="PRINTS" id="PR00080">
    <property type="entry name" value="SDRFAMILY"/>
</dbReference>
<reference evidence="4 5" key="1">
    <citation type="submission" date="2018-06" db="EMBL/GenBank/DDBJ databases">
        <authorList>
            <consortium name="Pathogen Informatics"/>
            <person name="Doyle S."/>
        </authorList>
    </citation>
    <scope>NUCLEOTIDE SEQUENCE [LARGE SCALE GENOMIC DNA]</scope>
    <source>
        <strain evidence="4 5">NCTC12872</strain>
    </source>
</reference>
<dbReference type="EC" id="1.-.-.-" evidence="4"/>
<dbReference type="AlphaFoldDB" id="A0A379C9R9"/>
<dbReference type="InterPro" id="IPR002347">
    <property type="entry name" value="SDR_fam"/>
</dbReference>
<sequence>MELANKTILITGASTGVGEKIALRLAKENCSLALIARNVERLEKVVEKAKILGAKEVRSYCCDIANTPLLSETIDKIVTDFGGIDVLINNAGVWQKLMQLDEMSAEMIDDVLNVNLSALIHTTRLTLPYLRQREKSAIINIVSKSGVLAQAGQSVYTASKYGARGFTEVLKADLKGTNVKVTGLYQSGTNTAFFAKANEPFDTNNFTEPEDLADVVAYILKQPEKIWLHDVRIDR</sequence>
<comment type="similarity">
    <text evidence="1 3">Belongs to the short-chain dehydrogenases/reductases (SDR) family.</text>
</comment>